<gene>
    <name evidence="2" type="ORF">PPACK8108_LOCUS12805</name>
</gene>
<dbReference type="Proteomes" id="UP001153365">
    <property type="component" value="Unassembled WGS sequence"/>
</dbReference>
<feature type="compositionally biased region" description="Basic and acidic residues" evidence="1">
    <location>
        <begin position="45"/>
        <end position="67"/>
    </location>
</feature>
<feature type="compositionally biased region" description="Polar residues" evidence="1">
    <location>
        <begin position="21"/>
        <end position="30"/>
    </location>
</feature>
<sequence length="154" mass="17589">MSYTDGQGLVPQGGIPISAKDWTSTNGEQIQENKKSTDNVLVTQEKTDEQPLFRDEEQVESETHIPTEEAPIASGSQQTLPVGLRFQKKTLHQKEAPQLNINHFLPRQSTSKRNPQRSVEERRLKMRSLTWCIRLSQVLLLTAVNQVSKFQFFI</sequence>
<reference evidence="2" key="1">
    <citation type="submission" date="2022-06" db="EMBL/GenBank/DDBJ databases">
        <authorList>
            <consortium name="SYNGENTA / RWTH Aachen University"/>
        </authorList>
    </citation>
    <scope>NUCLEOTIDE SEQUENCE</scope>
</reference>
<comment type="caution">
    <text evidence="2">The sequence shown here is derived from an EMBL/GenBank/DDBJ whole genome shotgun (WGS) entry which is preliminary data.</text>
</comment>
<evidence type="ECO:0000313" key="2">
    <source>
        <dbReference type="EMBL" id="CAH7677631.1"/>
    </source>
</evidence>
<evidence type="ECO:0000313" key="3">
    <source>
        <dbReference type="Proteomes" id="UP001153365"/>
    </source>
</evidence>
<dbReference type="AlphaFoldDB" id="A0AAV0B296"/>
<evidence type="ECO:0000256" key="1">
    <source>
        <dbReference type="SAM" id="MobiDB-lite"/>
    </source>
</evidence>
<accession>A0AAV0B296</accession>
<proteinExistence type="predicted"/>
<dbReference type="EMBL" id="CALTRL010003126">
    <property type="protein sequence ID" value="CAH7677631.1"/>
    <property type="molecule type" value="Genomic_DNA"/>
</dbReference>
<name>A0AAV0B296_PHAPC</name>
<organism evidence="2 3">
    <name type="scientific">Phakopsora pachyrhizi</name>
    <name type="common">Asian soybean rust disease fungus</name>
    <dbReference type="NCBI Taxonomy" id="170000"/>
    <lineage>
        <taxon>Eukaryota</taxon>
        <taxon>Fungi</taxon>
        <taxon>Dikarya</taxon>
        <taxon>Basidiomycota</taxon>
        <taxon>Pucciniomycotina</taxon>
        <taxon>Pucciniomycetes</taxon>
        <taxon>Pucciniales</taxon>
        <taxon>Phakopsoraceae</taxon>
        <taxon>Phakopsora</taxon>
    </lineage>
</organism>
<keyword evidence="3" id="KW-1185">Reference proteome</keyword>
<feature type="region of interest" description="Disordered" evidence="1">
    <location>
        <begin position="1"/>
        <end position="79"/>
    </location>
</feature>
<protein>
    <submittedName>
        <fullName evidence="2">Uncharacterized protein</fullName>
    </submittedName>
</protein>